<evidence type="ECO:0000313" key="4">
    <source>
        <dbReference type="EMBL" id="CAG8443610.1"/>
    </source>
</evidence>
<dbReference type="InterPro" id="IPR011599">
    <property type="entry name" value="PFD_alpha_archaea"/>
</dbReference>
<dbReference type="GO" id="GO:0006457">
    <property type="term" value="P:protein folding"/>
    <property type="evidence" value="ECO:0007669"/>
    <property type="project" value="InterPro"/>
</dbReference>
<dbReference type="InterPro" id="IPR009053">
    <property type="entry name" value="Prefoldin"/>
</dbReference>
<dbReference type="CDD" id="cd23157">
    <property type="entry name" value="Prefoldin_5"/>
    <property type="match status" value="1"/>
</dbReference>
<feature type="compositionally biased region" description="Basic residues" evidence="3">
    <location>
        <begin position="1"/>
        <end position="10"/>
    </location>
</feature>
<dbReference type="Proteomes" id="UP000789375">
    <property type="component" value="Unassembled WGS sequence"/>
</dbReference>
<proteinExistence type="inferred from homology"/>
<dbReference type="PANTHER" id="PTHR12674">
    <property type="entry name" value="PREFOLDIN SUBUNIT 5"/>
    <property type="match status" value="1"/>
</dbReference>
<evidence type="ECO:0000256" key="2">
    <source>
        <dbReference type="SAM" id="Coils"/>
    </source>
</evidence>
<evidence type="ECO:0000313" key="5">
    <source>
        <dbReference type="Proteomes" id="UP000789375"/>
    </source>
</evidence>
<gene>
    <name evidence="4" type="ORF">FMOSSE_LOCUS1005</name>
</gene>
<organism evidence="4 5">
    <name type="scientific">Funneliformis mosseae</name>
    <name type="common">Endomycorrhizal fungus</name>
    <name type="synonym">Glomus mosseae</name>
    <dbReference type="NCBI Taxonomy" id="27381"/>
    <lineage>
        <taxon>Eukaryota</taxon>
        <taxon>Fungi</taxon>
        <taxon>Fungi incertae sedis</taxon>
        <taxon>Mucoromycota</taxon>
        <taxon>Glomeromycotina</taxon>
        <taxon>Glomeromycetes</taxon>
        <taxon>Glomerales</taxon>
        <taxon>Glomeraceae</taxon>
        <taxon>Funneliformis</taxon>
    </lineage>
</organism>
<dbReference type="SUPFAM" id="SSF46579">
    <property type="entry name" value="Prefoldin"/>
    <property type="match status" value="1"/>
</dbReference>
<protein>
    <submittedName>
        <fullName evidence="4">4219_t:CDS:1</fullName>
    </submittedName>
</protein>
<dbReference type="InterPro" id="IPR004127">
    <property type="entry name" value="Prefoldin_subunit_alpha"/>
</dbReference>
<dbReference type="Gene3D" id="1.10.287.370">
    <property type="match status" value="1"/>
</dbReference>
<dbReference type="AlphaFoldDB" id="A0A9N8VAT2"/>
<sequence length="152" mass="17060">MGKLRPKKRPFQFTIPSTPSSLARKEDTMTTSVAPKQQTIELTDLDLTQLSEVKKQLEEELSHLTSSFGQLKQVQTRFQDCIASVETIKGGKSGELVDTDKVIVDVGTGYYIEKGLDDALKFYAEKVEFVKNNSETLQQTITSKQNNLKSKK</sequence>
<reference evidence="4" key="1">
    <citation type="submission" date="2021-06" db="EMBL/GenBank/DDBJ databases">
        <authorList>
            <person name="Kallberg Y."/>
            <person name="Tangrot J."/>
            <person name="Rosling A."/>
        </authorList>
    </citation>
    <scope>NUCLEOTIDE SEQUENCE</scope>
    <source>
        <strain evidence="4">87-6 pot B 2015</strain>
    </source>
</reference>
<dbReference type="GO" id="GO:0005737">
    <property type="term" value="C:cytoplasm"/>
    <property type="evidence" value="ECO:0007669"/>
    <property type="project" value="TreeGrafter"/>
</dbReference>
<dbReference type="PANTHER" id="PTHR12674:SF2">
    <property type="entry name" value="PREFOLDIN SUBUNIT 5"/>
    <property type="match status" value="1"/>
</dbReference>
<evidence type="ECO:0000256" key="1">
    <source>
        <dbReference type="ARBA" id="ARBA00010048"/>
    </source>
</evidence>
<feature type="region of interest" description="Disordered" evidence="3">
    <location>
        <begin position="1"/>
        <end position="35"/>
    </location>
</feature>
<dbReference type="Pfam" id="PF02996">
    <property type="entry name" value="Prefoldin"/>
    <property type="match status" value="1"/>
</dbReference>
<comment type="caution">
    <text evidence="4">The sequence shown here is derived from an EMBL/GenBank/DDBJ whole genome shotgun (WGS) entry which is preliminary data.</text>
</comment>
<dbReference type="GO" id="GO:1990114">
    <property type="term" value="P:RNA polymerase II core complex assembly"/>
    <property type="evidence" value="ECO:0007669"/>
    <property type="project" value="TreeGrafter"/>
</dbReference>
<dbReference type="EMBL" id="CAJVPP010000108">
    <property type="protein sequence ID" value="CAG8443610.1"/>
    <property type="molecule type" value="Genomic_DNA"/>
</dbReference>
<name>A0A9N8VAT2_FUNMO</name>
<keyword evidence="2" id="KW-0175">Coiled coil</keyword>
<feature type="coiled-coil region" evidence="2">
    <location>
        <begin position="40"/>
        <end position="74"/>
    </location>
</feature>
<dbReference type="NCBIfam" id="TIGR00293">
    <property type="entry name" value="prefoldin subunit alpha"/>
    <property type="match status" value="1"/>
</dbReference>
<dbReference type="GO" id="GO:1990113">
    <property type="term" value="P:RNA polymerase I assembly"/>
    <property type="evidence" value="ECO:0007669"/>
    <property type="project" value="TreeGrafter"/>
</dbReference>
<accession>A0A9N8VAT2</accession>
<dbReference type="GO" id="GO:0016272">
    <property type="term" value="C:prefoldin complex"/>
    <property type="evidence" value="ECO:0007669"/>
    <property type="project" value="InterPro"/>
</dbReference>
<comment type="similarity">
    <text evidence="1">Belongs to the prefoldin subunit alpha family.</text>
</comment>
<dbReference type="GO" id="GO:0051082">
    <property type="term" value="F:unfolded protein binding"/>
    <property type="evidence" value="ECO:0007669"/>
    <property type="project" value="InterPro"/>
</dbReference>
<evidence type="ECO:0000256" key="3">
    <source>
        <dbReference type="SAM" id="MobiDB-lite"/>
    </source>
</evidence>
<dbReference type="GO" id="GO:1990115">
    <property type="term" value="P:RNA polymerase III assembly"/>
    <property type="evidence" value="ECO:0007669"/>
    <property type="project" value="TreeGrafter"/>
</dbReference>
<keyword evidence="5" id="KW-1185">Reference proteome</keyword>